<dbReference type="GO" id="GO:0006633">
    <property type="term" value="P:fatty acid biosynthetic process"/>
    <property type="evidence" value="ECO:0007669"/>
    <property type="project" value="TreeGrafter"/>
</dbReference>
<dbReference type="InterPro" id="IPR057326">
    <property type="entry name" value="KR_dom"/>
</dbReference>
<keyword evidence="1" id="KW-0808">Transferase</keyword>
<dbReference type="PANTHER" id="PTHR43775:SF51">
    <property type="entry name" value="INACTIVE PHENOLPHTHIOCEROL SYNTHESIS POLYKETIDE SYNTHASE TYPE I PKS1-RELATED"/>
    <property type="match status" value="1"/>
</dbReference>
<reference evidence="4" key="1">
    <citation type="submission" date="2016-04" db="EMBL/GenBank/DDBJ databases">
        <authorList>
            <person name="Tabuchi Yagui T.R."/>
        </authorList>
    </citation>
    <scope>NUCLEOTIDE SEQUENCE [LARGE SCALE GENOMIC DNA]</scope>
    <source>
        <strain evidence="4">NIES-26</strain>
    </source>
</reference>
<dbReference type="Pfam" id="PF08659">
    <property type="entry name" value="KR"/>
    <property type="match status" value="1"/>
</dbReference>
<proteinExistence type="predicted"/>
<evidence type="ECO:0000259" key="3">
    <source>
        <dbReference type="PROSITE" id="PS52019"/>
    </source>
</evidence>
<dbReference type="PROSITE" id="PS52019">
    <property type="entry name" value="PKS_MFAS_DH"/>
    <property type="match status" value="1"/>
</dbReference>
<feature type="domain" description="PKS/mFAS DH" evidence="3">
    <location>
        <begin position="274"/>
        <end position="575"/>
    </location>
</feature>
<dbReference type="AlphaFoldDB" id="A0A367RDA1"/>
<feature type="region of interest" description="C-terminal hotdog fold" evidence="2">
    <location>
        <begin position="428"/>
        <end position="575"/>
    </location>
</feature>
<organism evidence="4 5">
    <name type="scientific">Nostoc minutum NIES-26</name>
    <dbReference type="NCBI Taxonomy" id="1844469"/>
    <lineage>
        <taxon>Bacteria</taxon>
        <taxon>Bacillati</taxon>
        <taxon>Cyanobacteriota</taxon>
        <taxon>Cyanophyceae</taxon>
        <taxon>Nostocales</taxon>
        <taxon>Nostocaceae</taxon>
        <taxon>Nostoc</taxon>
    </lineage>
</organism>
<dbReference type="InterPro" id="IPR013968">
    <property type="entry name" value="PKS_KR"/>
</dbReference>
<accession>A0A367RDA1</accession>
<dbReference type="SUPFAM" id="SSF51735">
    <property type="entry name" value="NAD(P)-binding Rossmann-fold domains"/>
    <property type="match status" value="1"/>
</dbReference>
<gene>
    <name evidence="4" type="ORF">A6770_17910</name>
</gene>
<dbReference type="InterPro" id="IPR049552">
    <property type="entry name" value="PKS_DH_N"/>
</dbReference>
<dbReference type="EMBL" id="LXQD01000185">
    <property type="protein sequence ID" value="RCJ33534.1"/>
    <property type="molecule type" value="Genomic_DNA"/>
</dbReference>
<dbReference type="PANTHER" id="PTHR43775">
    <property type="entry name" value="FATTY ACID SYNTHASE"/>
    <property type="match status" value="1"/>
</dbReference>
<comment type="caution">
    <text evidence="4">The sequence shown here is derived from an EMBL/GenBank/DDBJ whole genome shotgun (WGS) entry which is preliminary data.</text>
</comment>
<dbReference type="Pfam" id="PF21089">
    <property type="entry name" value="PKS_DH_N"/>
    <property type="match status" value="1"/>
</dbReference>
<feature type="region of interest" description="N-terminal hotdog fold" evidence="2">
    <location>
        <begin position="274"/>
        <end position="413"/>
    </location>
</feature>
<evidence type="ECO:0000313" key="5">
    <source>
        <dbReference type="Proteomes" id="UP000252107"/>
    </source>
</evidence>
<dbReference type="InterPro" id="IPR049551">
    <property type="entry name" value="PKS_DH_C"/>
</dbReference>
<dbReference type="Proteomes" id="UP000252107">
    <property type="component" value="Unassembled WGS sequence"/>
</dbReference>
<evidence type="ECO:0000256" key="2">
    <source>
        <dbReference type="PROSITE-ProRule" id="PRU01363"/>
    </source>
</evidence>
<dbReference type="InterPro" id="IPR036291">
    <property type="entry name" value="NAD(P)-bd_dom_sf"/>
</dbReference>
<evidence type="ECO:0000313" key="4">
    <source>
        <dbReference type="EMBL" id="RCJ33534.1"/>
    </source>
</evidence>
<dbReference type="InterPro" id="IPR050091">
    <property type="entry name" value="PKS_NRPS_Biosynth_Enz"/>
</dbReference>
<feature type="active site" description="Proton donor; for dehydratase activity" evidence="2">
    <location>
        <position position="492"/>
    </location>
</feature>
<feature type="active site" description="Proton acceptor; for dehydratase activity" evidence="2">
    <location>
        <position position="316"/>
    </location>
</feature>
<dbReference type="Gene3D" id="3.10.129.110">
    <property type="entry name" value="Polyketide synthase dehydratase"/>
    <property type="match status" value="1"/>
</dbReference>
<dbReference type="SMART" id="SM00822">
    <property type="entry name" value="PKS_KR"/>
    <property type="match status" value="1"/>
</dbReference>
<dbReference type="Gene3D" id="3.40.50.720">
    <property type="entry name" value="NAD(P)-binding Rossmann-like Domain"/>
    <property type="match status" value="1"/>
</dbReference>
<name>A0A367RDA1_9NOSO</name>
<evidence type="ECO:0000256" key="1">
    <source>
        <dbReference type="ARBA" id="ARBA00022679"/>
    </source>
</evidence>
<keyword evidence="5" id="KW-1185">Reference proteome</keyword>
<sequence>MIAQTQVRPSSVFLVSGGAKGITAECAIKMAQHQPCTFILLGRSEIVEAEPDFVRDCFEESALKKRIMENLLSQGEKPTPMSVQKIYNKIASSREIKNTLAAIQQTGAKAEYISVDVTDVAALQNKLTAAVARTGTITGIIHGAGNLADKLIEKKTDQDFEKVYTAKVQGLENLLTCINPKQLEHLVLFSSVTGFYGNIGQSDYAIANEILNKSAHLIKQHYPQCHVVAINWGGWDSGMVTPELKKAFAERGIDIIPVEAGTQMLVNELHPAHHETTQVVIGSPSIRPPALLDAELRSYRIRRRMTVEANPFLHDHTLAGTPVLPATCAMSWMINACEELYPGYRYLRCKDFKVLKGITFGENSPSEHILELQEVAKTESDFVEFETTILSKTPAGKTHFHYKSLIKLVRQMPEAPIYAAVNLTEDNTIATTGKDFYQNGDSSLFHGPAFQKIVRVLNISPTKITIECFWEEITAQQQGQFPVQWHNPYTTDLSTQALWIWLNHFHQEVCLPGQLTHSEQFRTVPCNAPFYVSCEVEAKTATGVTANFYLHDAEGKVYSRILGAKAVIAPMNLHKRK</sequence>
<dbReference type="InterPro" id="IPR042104">
    <property type="entry name" value="PKS_dehydratase_sf"/>
</dbReference>
<dbReference type="InterPro" id="IPR049900">
    <property type="entry name" value="PKS_mFAS_DH"/>
</dbReference>
<protein>
    <submittedName>
        <fullName evidence="4">Polyketide synthase</fullName>
    </submittedName>
</protein>
<dbReference type="GO" id="GO:0004312">
    <property type="term" value="F:fatty acid synthase activity"/>
    <property type="evidence" value="ECO:0007669"/>
    <property type="project" value="TreeGrafter"/>
</dbReference>
<dbReference type="Pfam" id="PF14765">
    <property type="entry name" value="PS-DH"/>
    <property type="match status" value="1"/>
</dbReference>
<dbReference type="CDD" id="cd08953">
    <property type="entry name" value="KR_2_SDR_x"/>
    <property type="match status" value="1"/>
</dbReference>